<proteinExistence type="predicted"/>
<name>A0A7I8WDY1_9ANNE</name>
<evidence type="ECO:0000313" key="1">
    <source>
        <dbReference type="EMBL" id="CAD5126387.1"/>
    </source>
</evidence>
<keyword evidence="2" id="KW-1185">Reference proteome</keyword>
<organism evidence="1 2">
    <name type="scientific">Dimorphilus gyrociliatus</name>
    <dbReference type="NCBI Taxonomy" id="2664684"/>
    <lineage>
        <taxon>Eukaryota</taxon>
        <taxon>Metazoa</taxon>
        <taxon>Spiralia</taxon>
        <taxon>Lophotrochozoa</taxon>
        <taxon>Annelida</taxon>
        <taxon>Polychaeta</taxon>
        <taxon>Polychaeta incertae sedis</taxon>
        <taxon>Dinophilidae</taxon>
        <taxon>Dimorphilus</taxon>
    </lineage>
</organism>
<reference evidence="1 2" key="1">
    <citation type="submission" date="2020-08" db="EMBL/GenBank/DDBJ databases">
        <authorList>
            <person name="Hejnol A."/>
        </authorList>
    </citation>
    <scope>NUCLEOTIDE SEQUENCE [LARGE SCALE GENOMIC DNA]</scope>
</reference>
<comment type="caution">
    <text evidence="1">The sequence shown here is derived from an EMBL/GenBank/DDBJ whole genome shotgun (WGS) entry which is preliminary data.</text>
</comment>
<dbReference type="EMBL" id="CAJFCJ010000046">
    <property type="protein sequence ID" value="CAD5126387.1"/>
    <property type="molecule type" value="Genomic_DNA"/>
</dbReference>
<dbReference type="AlphaFoldDB" id="A0A7I8WDY1"/>
<accession>A0A7I8WDY1</accession>
<dbReference type="Proteomes" id="UP000549394">
    <property type="component" value="Unassembled WGS sequence"/>
</dbReference>
<protein>
    <submittedName>
        <fullName evidence="1">DgyrCDS14526</fullName>
    </submittedName>
</protein>
<sequence>MTLNTVKKKIFATCIKCFKTSKAYIYLQIISTNNLALALLRINDESFAIVKQNEYDRSRPGQKSPRTEVAQTLIEVAQSCDRSRPEV</sequence>
<evidence type="ECO:0000313" key="2">
    <source>
        <dbReference type="Proteomes" id="UP000549394"/>
    </source>
</evidence>
<gene>
    <name evidence="1" type="ORF">DGYR_LOCUS13633</name>
</gene>